<organism evidence="2 3">
    <name type="scientific">Septoria linicola</name>
    <dbReference type="NCBI Taxonomy" id="215465"/>
    <lineage>
        <taxon>Eukaryota</taxon>
        <taxon>Fungi</taxon>
        <taxon>Dikarya</taxon>
        <taxon>Ascomycota</taxon>
        <taxon>Pezizomycotina</taxon>
        <taxon>Dothideomycetes</taxon>
        <taxon>Dothideomycetidae</taxon>
        <taxon>Mycosphaerellales</taxon>
        <taxon>Mycosphaerellaceae</taxon>
        <taxon>Septoria</taxon>
    </lineage>
</organism>
<keyword evidence="1" id="KW-0843">Virulence</keyword>
<dbReference type="SUPFAM" id="SSF52096">
    <property type="entry name" value="ClpP/crotonase"/>
    <property type="match status" value="1"/>
</dbReference>
<dbReference type="CDD" id="cd08650">
    <property type="entry name" value="FMT_core_HypX_N"/>
    <property type="match status" value="1"/>
</dbReference>
<dbReference type="Pfam" id="PF00378">
    <property type="entry name" value="ECH_1"/>
    <property type="match status" value="1"/>
</dbReference>
<proteinExistence type="predicted"/>
<dbReference type="Gene3D" id="3.40.50.12230">
    <property type="match status" value="1"/>
</dbReference>
<evidence type="ECO:0000313" key="3">
    <source>
        <dbReference type="Proteomes" id="UP001056384"/>
    </source>
</evidence>
<reference evidence="2" key="1">
    <citation type="submission" date="2022-06" db="EMBL/GenBank/DDBJ databases">
        <title>Complete genome sequences of two strains of the flax pathogen Septoria linicola.</title>
        <authorList>
            <person name="Lapalu N."/>
            <person name="Simon A."/>
            <person name="Demenou B."/>
            <person name="Paumier D."/>
            <person name="Guillot M.-P."/>
            <person name="Gout L."/>
            <person name="Valade R."/>
        </authorList>
    </citation>
    <scope>NUCLEOTIDE SEQUENCE</scope>
    <source>
        <strain evidence="2">SE15195</strain>
    </source>
</reference>
<keyword evidence="3" id="KW-1185">Reference proteome</keyword>
<dbReference type="Proteomes" id="UP001056384">
    <property type="component" value="Chromosome 8"/>
</dbReference>
<gene>
    <name evidence="2" type="ORF">Slin15195_G096960</name>
</gene>
<name>A0A9Q9AV03_9PEZI</name>
<dbReference type="OrthoDB" id="5126881at2759"/>
<evidence type="ECO:0000256" key="1">
    <source>
        <dbReference type="ARBA" id="ARBA00023026"/>
    </source>
</evidence>
<protein>
    <submittedName>
        <fullName evidence="2">Enoyl-CoA hydratase/isomerase, ClpP/crotonase-like domain superfamily</fullName>
    </submittedName>
</protein>
<dbReference type="PANTHER" id="PTHR43388">
    <property type="entry name" value="HYDROGENASE MATURATION FACTOR HOXX"/>
    <property type="match status" value="1"/>
</dbReference>
<dbReference type="InterPro" id="IPR047180">
    <property type="entry name" value="HoxX-like"/>
</dbReference>
<dbReference type="InterPro" id="IPR036477">
    <property type="entry name" value="Formyl_transf_N_sf"/>
</dbReference>
<dbReference type="AlphaFoldDB" id="A0A9Q9AV03"/>
<evidence type="ECO:0000313" key="2">
    <source>
        <dbReference type="EMBL" id="USW56377.1"/>
    </source>
</evidence>
<dbReference type="Gene3D" id="3.90.226.10">
    <property type="entry name" value="2-enoyl-CoA Hydratase, Chain A, domain 1"/>
    <property type="match status" value="1"/>
</dbReference>
<dbReference type="InterPro" id="IPR001753">
    <property type="entry name" value="Enoyl-CoA_hydra/iso"/>
</dbReference>
<dbReference type="SUPFAM" id="SSF53328">
    <property type="entry name" value="Formyltransferase"/>
    <property type="match status" value="1"/>
</dbReference>
<dbReference type="PANTHER" id="PTHR43388:SF1">
    <property type="entry name" value="HYDROGENASE MATURATION FACTOR HOXX"/>
    <property type="match status" value="1"/>
</dbReference>
<dbReference type="EMBL" id="CP099425">
    <property type="protein sequence ID" value="USW56377.1"/>
    <property type="molecule type" value="Genomic_DNA"/>
</dbReference>
<accession>A0A9Q9AV03</accession>
<dbReference type="InterPro" id="IPR029045">
    <property type="entry name" value="ClpP/crotonase-like_dom_sf"/>
</dbReference>
<sequence length="722" mass="79048">MKILFLCTAHNSLSQRLYLALTHSHEVTIEYALSEEIMISAVALSCPDLVICPFLTTLVPKHIYDNYMTLVVYPGPPGDAGPSALDWVLMGDDGSIDDSRALLKRLDSEPAGSGHTHWGVTILQAIEEFDAGPVWAFEQFEIDIDLPGLTKSELYRGPVTQSAITATLAAISRIQAAVASGRSQASPPVGLVTPQLAVDAEFGLLSVSEELPFQGGKLHHRPLLKAGQREFDISRHTSQQISRRIKCADSQPGVLSNVFGPSLYVYGGMIDDNVGNRTRTSVSGLPAIVGFRNGAPKVHAAFGLQQLGLIAAEEIHSRTWSAPPDWKLSASRTFQEVWVDFDIDEELRRTAYVYFHFYNGAMSTDQCSHLIDALEFVLSQSTTSSPVKAVVMMGGAYFSNGIALNVIEAAADPAVESWLNINRIDDVVHYLLHEFPARDIITVAAVRGNAAAGGVALAAACDIVVAGQNVVLNPAYRAVGLFGSEYHTLSYLGRCGKTNSDKILRAMTPLSPLQAQSIGLVDYVFPGSGSVLDDYIRTHVAYLLEPGIIKRGLWKKNVDLSSSALARARAHELGKMSLDFWSARSARYHTRRFASVRKLKAQTPLRFATHRRKLDGSRRDEEETDDFDSVEYHRKLAEAKLIVNLKLKLAAEVNQMLVDRDVRPAQQSMVVHSMPDAQVTEVETKMEPIFSCYYMAQGQELLTPPASPLSPGRIIDSVTAVF</sequence>